<dbReference type="PANTHER" id="PTHR42861">
    <property type="entry name" value="CALCIUM-TRANSPORTING ATPASE"/>
    <property type="match status" value="1"/>
</dbReference>
<dbReference type="PRINTS" id="PR00120">
    <property type="entry name" value="HATPASE"/>
</dbReference>
<evidence type="ECO:0000256" key="1">
    <source>
        <dbReference type="ARBA" id="ARBA00004141"/>
    </source>
</evidence>
<dbReference type="InterPro" id="IPR001757">
    <property type="entry name" value="P_typ_ATPase"/>
</dbReference>
<sequence length="868" mass="96975">MPKTTDDYKKLSIEDTLKELQADRSRGLSEGEAQERLARYGLNEIPEKEETTLRRILKRFWGPIPWMIEVAAILSAMVQKWEDFVIIMIMLFVNAGLDFYQESKAISALKTLKEKLAKKAIVLRDGTFKETDAKYLVPGDVIKLKIGDVIPSDAKLLEGDYLLVDQSALTGESLPVEKKAEDVVYSNSIVKQGEMLAVVVNTGLNTYFGKTVALVAKAEREEKSHYQKLVISIGDYLIVITLLLTIVIVYAGIHRGETLIELLRFALVLAVASIPVALPAVLSVTMAVGAVSLARKRAIVSRLVAIEELSGVDILCADKTGTLTKNQLLVENPVIFDGFTERDLVLYAELASREENKDPIDMAIFEYGQKMGYKDITENYQQIKFIPFDPVRKRTEASIKSDIRTFTVAKGAVQVILELCGNDVDRKKVEEIVEDFAEEGFRTIAVATKEEDEKHFKLVGIIPLFDPPRDDSKSVIESTRKLGVDVKMITGDNIAIARQIARLLGIGDRICSAVALRSASYRETVLLGEVLARAIYKKLQPGMTETEAEKFAKAVIQELENEFKNIQIPEGYIKKHESEIIDLIEHSSGFAEVYPEDKYIIVEKLQKGGHMVAMTGDGVNDAPALKKADCGIAVSGATDAARAAADVILTAPGLSVIEHGIELSRIIFGRMKSYTIYRIAETIRVILFMSLAILMFNFYPVTAIMIILLALLNDIPILTLAYDNASVQKKPTKWNLQEILTVSTVLGIAGVLSSFLLFFILEKYLHFSRELIQSLIFLKLLVAGHLTIFLTRTPGGFFWQKPYPSALLLWASFSTKILGTIFAAYGWFIAPIGWKYALYIWIYAVAWFIFNDFVKVGVYKFLRKERIV</sequence>
<protein>
    <submittedName>
        <fullName evidence="14">Lead, cadmium, zinc and mercury transporting ATPase Copper-translocating P-type ATPase</fullName>
        <ecNumber evidence="14">3.6.3.3</ecNumber>
        <ecNumber evidence="14">3.6.3.4</ecNumber>
    </submittedName>
</protein>
<dbReference type="EC" id="3.6.3.3" evidence="14"/>
<dbReference type="SFLD" id="SFLDG00002">
    <property type="entry name" value="C1.7:_P-type_atpase_like"/>
    <property type="match status" value="1"/>
</dbReference>
<dbReference type="FunFam" id="3.40.1110.10:FF:000005">
    <property type="entry name" value="Plasma membrane ATPase"/>
    <property type="match status" value="1"/>
</dbReference>
<evidence type="ECO:0000256" key="3">
    <source>
        <dbReference type="ARBA" id="ARBA00022553"/>
    </source>
</evidence>
<dbReference type="SFLD" id="SFLDS00003">
    <property type="entry name" value="Haloacid_Dehalogenase"/>
    <property type="match status" value="1"/>
</dbReference>
<organism evidence="14">
    <name type="scientific">hydrothermal vent metagenome</name>
    <dbReference type="NCBI Taxonomy" id="652676"/>
    <lineage>
        <taxon>unclassified sequences</taxon>
        <taxon>metagenomes</taxon>
        <taxon>ecological metagenomes</taxon>
    </lineage>
</organism>
<dbReference type="Gene3D" id="3.40.50.1000">
    <property type="entry name" value="HAD superfamily/HAD-like"/>
    <property type="match status" value="2"/>
</dbReference>
<evidence type="ECO:0000256" key="11">
    <source>
        <dbReference type="ARBA" id="ARBA00023136"/>
    </source>
</evidence>
<dbReference type="GO" id="GO:0016887">
    <property type="term" value="F:ATP hydrolysis activity"/>
    <property type="evidence" value="ECO:0007669"/>
    <property type="project" value="InterPro"/>
</dbReference>
<dbReference type="GO" id="GO:0016020">
    <property type="term" value="C:membrane"/>
    <property type="evidence" value="ECO:0007669"/>
    <property type="project" value="UniProtKB-SubCell"/>
</dbReference>
<keyword evidence="3" id="KW-0597">Phosphoprotein</keyword>
<dbReference type="InterPro" id="IPR023214">
    <property type="entry name" value="HAD_sf"/>
</dbReference>
<dbReference type="InterPro" id="IPR006534">
    <property type="entry name" value="P-type_ATPase_IIIA"/>
</dbReference>
<dbReference type="EC" id="3.6.3.4" evidence="14"/>
<dbReference type="InterPro" id="IPR036412">
    <property type="entry name" value="HAD-like_sf"/>
</dbReference>
<dbReference type="Gene3D" id="2.70.150.10">
    <property type="entry name" value="Calcium-transporting ATPase, cytoplasmic transduction domain A"/>
    <property type="match status" value="1"/>
</dbReference>
<dbReference type="InterPro" id="IPR018303">
    <property type="entry name" value="ATPase_P-typ_P_site"/>
</dbReference>
<comment type="subcellular location">
    <subcellularLocation>
        <location evidence="1">Membrane</location>
        <topology evidence="1">Multi-pass membrane protein</topology>
    </subcellularLocation>
</comment>
<evidence type="ECO:0000256" key="10">
    <source>
        <dbReference type="ARBA" id="ARBA00022989"/>
    </source>
</evidence>
<proteinExistence type="inferred from homology"/>
<evidence type="ECO:0000256" key="5">
    <source>
        <dbReference type="ARBA" id="ARBA00022723"/>
    </source>
</evidence>
<evidence type="ECO:0000256" key="2">
    <source>
        <dbReference type="ARBA" id="ARBA00008804"/>
    </source>
</evidence>
<keyword evidence="7" id="KW-0067">ATP-binding</keyword>
<dbReference type="InterPro" id="IPR023299">
    <property type="entry name" value="ATPase_P-typ_cyto_dom_N"/>
</dbReference>
<dbReference type="CDD" id="cd02076">
    <property type="entry name" value="P-type_ATPase_H"/>
    <property type="match status" value="1"/>
</dbReference>
<keyword evidence="8" id="KW-0460">Magnesium</keyword>
<dbReference type="SUPFAM" id="SSF81653">
    <property type="entry name" value="Calcium ATPase, transduction domain A"/>
    <property type="match status" value="1"/>
</dbReference>
<evidence type="ECO:0000256" key="12">
    <source>
        <dbReference type="SAM" id="Phobius"/>
    </source>
</evidence>
<feature type="transmembrane region" description="Helical" evidence="12">
    <location>
        <begin position="265"/>
        <end position="293"/>
    </location>
</feature>
<keyword evidence="10 12" id="KW-1133">Transmembrane helix</keyword>
<dbReference type="PROSITE" id="PS00154">
    <property type="entry name" value="ATPASE_E1_E2"/>
    <property type="match status" value="1"/>
</dbReference>
<dbReference type="Gene3D" id="3.40.1110.10">
    <property type="entry name" value="Calcium-transporting ATPase, cytoplasmic domain N"/>
    <property type="match status" value="2"/>
</dbReference>
<dbReference type="SUPFAM" id="SSF81665">
    <property type="entry name" value="Calcium ATPase, transmembrane domain M"/>
    <property type="match status" value="1"/>
</dbReference>
<evidence type="ECO:0000259" key="13">
    <source>
        <dbReference type="SMART" id="SM00831"/>
    </source>
</evidence>
<dbReference type="SFLD" id="SFLDF00027">
    <property type="entry name" value="p-type_atpase"/>
    <property type="match status" value="1"/>
</dbReference>
<evidence type="ECO:0000256" key="9">
    <source>
        <dbReference type="ARBA" id="ARBA00022967"/>
    </source>
</evidence>
<evidence type="ECO:0000256" key="6">
    <source>
        <dbReference type="ARBA" id="ARBA00022741"/>
    </source>
</evidence>
<feature type="transmembrane region" description="Helical" evidence="12">
    <location>
        <begin position="734"/>
        <end position="760"/>
    </location>
</feature>
<dbReference type="InterPro" id="IPR023298">
    <property type="entry name" value="ATPase_P-typ_TM_dom_sf"/>
</dbReference>
<feature type="transmembrane region" description="Helical" evidence="12">
    <location>
        <begin position="772"/>
        <end position="791"/>
    </location>
</feature>
<dbReference type="FunFam" id="3.40.50.1000:FF:000211">
    <property type="entry name" value="Plasma membrane ATPase"/>
    <property type="match status" value="1"/>
</dbReference>
<dbReference type="PRINTS" id="PR00119">
    <property type="entry name" value="CATATPASE"/>
</dbReference>
<dbReference type="InterPro" id="IPR044492">
    <property type="entry name" value="P_typ_ATPase_HD_dom"/>
</dbReference>
<keyword evidence="11 12" id="KW-0472">Membrane</keyword>
<dbReference type="GO" id="GO:0120029">
    <property type="term" value="P:proton export across plasma membrane"/>
    <property type="evidence" value="ECO:0007669"/>
    <property type="project" value="InterPro"/>
</dbReference>
<dbReference type="SMART" id="SM00831">
    <property type="entry name" value="Cation_ATPase_N"/>
    <property type="match status" value="1"/>
</dbReference>
<comment type="similarity">
    <text evidence="2">Belongs to the cation transport ATPase (P-type) (TC 3.A.3) family. Type IIIA subfamily.</text>
</comment>
<evidence type="ECO:0000256" key="7">
    <source>
        <dbReference type="ARBA" id="ARBA00022840"/>
    </source>
</evidence>
<keyword evidence="4 12" id="KW-0812">Transmembrane</keyword>
<dbReference type="GO" id="GO:0005524">
    <property type="term" value="F:ATP binding"/>
    <property type="evidence" value="ECO:0007669"/>
    <property type="project" value="UniProtKB-KW"/>
</dbReference>
<dbReference type="InterPro" id="IPR008250">
    <property type="entry name" value="ATPase_P-typ_transduc_dom_A_sf"/>
</dbReference>
<evidence type="ECO:0000256" key="4">
    <source>
        <dbReference type="ARBA" id="ARBA00022692"/>
    </source>
</evidence>
<dbReference type="GO" id="GO:0046872">
    <property type="term" value="F:metal ion binding"/>
    <property type="evidence" value="ECO:0007669"/>
    <property type="project" value="UniProtKB-KW"/>
</dbReference>
<feature type="transmembrane region" description="Helical" evidence="12">
    <location>
        <begin position="675"/>
        <end position="696"/>
    </location>
</feature>
<dbReference type="Pfam" id="PF00702">
    <property type="entry name" value="Hydrolase"/>
    <property type="match status" value="2"/>
</dbReference>
<dbReference type="NCBIfam" id="TIGR01647">
    <property type="entry name" value="ATPase-IIIA_H"/>
    <property type="match status" value="1"/>
</dbReference>
<dbReference type="NCBIfam" id="TIGR01494">
    <property type="entry name" value="ATPase_P-type"/>
    <property type="match status" value="2"/>
</dbReference>
<gene>
    <name evidence="14" type="ORF">MNBD_NITROSPIRAE02-250</name>
</gene>
<keyword evidence="14" id="KW-0378">Hydrolase</keyword>
<evidence type="ECO:0000313" key="14">
    <source>
        <dbReference type="EMBL" id="VAX26516.1"/>
    </source>
</evidence>
<dbReference type="Pfam" id="PF00122">
    <property type="entry name" value="E1-E2_ATPase"/>
    <property type="match status" value="1"/>
</dbReference>
<dbReference type="EMBL" id="UOGH01000003">
    <property type="protein sequence ID" value="VAX26516.1"/>
    <property type="molecule type" value="Genomic_DNA"/>
</dbReference>
<dbReference type="AlphaFoldDB" id="A0A3B1C7K9"/>
<dbReference type="Gene3D" id="1.20.1110.10">
    <property type="entry name" value="Calcium-transporting ATPase, transmembrane domain"/>
    <property type="match status" value="2"/>
</dbReference>
<feature type="transmembrane region" description="Helical" evidence="12">
    <location>
        <begin position="836"/>
        <end position="854"/>
    </location>
</feature>
<keyword evidence="5" id="KW-0479">Metal-binding</keyword>
<keyword evidence="9" id="KW-1278">Translocase</keyword>
<accession>A0A3B1C7K9</accession>
<dbReference type="GO" id="GO:0008553">
    <property type="term" value="F:P-type proton-exporting transporter activity"/>
    <property type="evidence" value="ECO:0007669"/>
    <property type="project" value="InterPro"/>
</dbReference>
<dbReference type="InterPro" id="IPR004014">
    <property type="entry name" value="ATPase_P-typ_cation-transptr_N"/>
</dbReference>
<feature type="domain" description="Cation-transporting P-type ATPase N-terminal" evidence="13">
    <location>
        <begin position="7"/>
        <end position="80"/>
    </location>
</feature>
<dbReference type="InterPro" id="IPR059000">
    <property type="entry name" value="ATPase_P-type_domA"/>
</dbReference>
<evidence type="ECO:0000256" key="8">
    <source>
        <dbReference type="ARBA" id="ARBA00022842"/>
    </source>
</evidence>
<reference evidence="14" key="1">
    <citation type="submission" date="2018-06" db="EMBL/GenBank/DDBJ databases">
        <authorList>
            <person name="Zhirakovskaya E."/>
        </authorList>
    </citation>
    <scope>NUCLEOTIDE SEQUENCE</scope>
</reference>
<dbReference type="Pfam" id="PF00690">
    <property type="entry name" value="Cation_ATPase_N"/>
    <property type="match status" value="1"/>
</dbReference>
<dbReference type="FunFam" id="2.70.150.10:FF:000042">
    <property type="entry name" value="Plasma membrane ATPase"/>
    <property type="match status" value="1"/>
</dbReference>
<dbReference type="SUPFAM" id="SSF56784">
    <property type="entry name" value="HAD-like"/>
    <property type="match status" value="1"/>
</dbReference>
<feature type="transmembrane region" description="Helical" evidence="12">
    <location>
        <begin position="229"/>
        <end position="253"/>
    </location>
</feature>
<feature type="transmembrane region" description="Helical" evidence="12">
    <location>
        <begin position="803"/>
        <end position="830"/>
    </location>
</feature>
<name>A0A3B1C7K9_9ZZZZ</name>
<keyword evidence="6" id="KW-0547">Nucleotide-binding</keyword>